<dbReference type="PANTHER" id="PTHR45436:SF8">
    <property type="entry name" value="HISTIDINE KINASE"/>
    <property type="match status" value="1"/>
</dbReference>
<keyword evidence="8 11" id="KW-1133">Transmembrane helix</keyword>
<dbReference type="Gene3D" id="1.10.287.130">
    <property type="match status" value="1"/>
</dbReference>
<comment type="catalytic activity">
    <reaction evidence="1">
        <text>ATP + protein L-histidine = ADP + protein N-phospho-L-histidine.</text>
        <dbReference type="EC" id="2.7.13.3"/>
    </reaction>
</comment>
<protein>
    <recommendedName>
        <fullName evidence="3">histidine kinase</fullName>
        <ecNumber evidence="3">2.7.13.3</ecNumber>
    </recommendedName>
</protein>
<evidence type="ECO:0000256" key="3">
    <source>
        <dbReference type="ARBA" id="ARBA00012438"/>
    </source>
</evidence>
<dbReference type="InterPro" id="IPR005467">
    <property type="entry name" value="His_kinase_dom"/>
</dbReference>
<dbReference type="CDD" id="cd00075">
    <property type="entry name" value="HATPase"/>
    <property type="match status" value="1"/>
</dbReference>
<dbReference type="SMART" id="SM00387">
    <property type="entry name" value="HATPase_c"/>
    <property type="match status" value="1"/>
</dbReference>
<dbReference type="RefSeq" id="WP_052948453.1">
    <property type="nucleotide sequence ID" value="NZ_BANC01000142.1"/>
</dbReference>
<sequence>MRNPCTVFGLSAFLLAVALWYSTLGLLQRQVQNAIHTDAQTLEEHYEIGGLTSLESAIHDRLTSSSDPDGIYLLVDSNGNILIGNLDQWPVGLSEENVWYELPVRRQGVSSIALLKVTPLPDGMKLLVGRDVRARLQLRNVLRAGLIWAVSLMIALGILGAVLIRSLFQRTIRNISITTMAIARGDISRRVAVTGLGDEFDELALTINEMLERISRLMDGVRQVSNAIAHDLRTPVTRARARLEDAALHASTKEEMEAAIDRAIQDLDGIVAVFQALLRISEIEAGSRRAAFAPFDLAPVLADIDELYSAVAEEKGLSLHTAIQQPLPVVGDRELIQQAVVNLLDNALKFSGPETQVSLTARLADDVVQITVADRGPGIAEKDRSRATERFFRAEAARNTAGSGLGLALVAAVTQLHNGTLSLQDNEPGLRAVICLPARTFNN</sequence>
<evidence type="ECO:0000256" key="9">
    <source>
        <dbReference type="ARBA" id="ARBA00023012"/>
    </source>
</evidence>
<keyword evidence="9" id="KW-0902">Two-component regulatory system</keyword>
<keyword evidence="5" id="KW-0808">Transferase</keyword>
<dbReference type="AlphaFoldDB" id="A0A0D6PK02"/>
<evidence type="ECO:0000313" key="15">
    <source>
        <dbReference type="Proteomes" id="UP000032668"/>
    </source>
</evidence>
<evidence type="ECO:0000256" key="8">
    <source>
        <dbReference type="ARBA" id="ARBA00022989"/>
    </source>
</evidence>
<feature type="domain" description="Histidine kinase" evidence="12">
    <location>
        <begin position="227"/>
        <end position="440"/>
    </location>
</feature>
<dbReference type="CDD" id="cd06225">
    <property type="entry name" value="HAMP"/>
    <property type="match status" value="1"/>
</dbReference>
<reference evidence="14 15" key="1">
    <citation type="submission" date="2012-11" db="EMBL/GenBank/DDBJ databases">
        <title>Whole genome sequence of Acidocella aminolytica 101 = DSM 11237.</title>
        <authorList>
            <person name="Azuma Y."/>
            <person name="Higashiura N."/>
            <person name="Hirakawa H."/>
            <person name="Matsushita K."/>
        </authorList>
    </citation>
    <scope>NUCLEOTIDE SEQUENCE [LARGE SCALE GENOMIC DNA]</scope>
    <source>
        <strain evidence="15">101 / DSM 11237</strain>
    </source>
</reference>
<evidence type="ECO:0000256" key="5">
    <source>
        <dbReference type="ARBA" id="ARBA00022679"/>
    </source>
</evidence>
<evidence type="ECO:0000259" key="13">
    <source>
        <dbReference type="PROSITE" id="PS50885"/>
    </source>
</evidence>
<keyword evidence="6 11" id="KW-0812">Transmembrane</keyword>
<proteinExistence type="predicted"/>
<feature type="domain" description="HAMP" evidence="13">
    <location>
        <begin position="166"/>
        <end position="219"/>
    </location>
</feature>
<keyword evidence="7 14" id="KW-0418">Kinase</keyword>
<organism evidence="14 15">
    <name type="scientific">Acidocella aminolytica 101 = DSM 11237</name>
    <dbReference type="NCBI Taxonomy" id="1120923"/>
    <lineage>
        <taxon>Bacteria</taxon>
        <taxon>Pseudomonadati</taxon>
        <taxon>Pseudomonadota</taxon>
        <taxon>Alphaproteobacteria</taxon>
        <taxon>Acetobacterales</taxon>
        <taxon>Acidocellaceae</taxon>
        <taxon>Acidocella</taxon>
    </lineage>
</organism>
<name>A0A0D6PK02_9PROT</name>
<dbReference type="STRING" id="1120923.SAMN02746095_01747"/>
<evidence type="ECO:0000256" key="1">
    <source>
        <dbReference type="ARBA" id="ARBA00000085"/>
    </source>
</evidence>
<dbReference type="GO" id="GO:0000155">
    <property type="term" value="F:phosphorelay sensor kinase activity"/>
    <property type="evidence" value="ECO:0007669"/>
    <property type="project" value="InterPro"/>
</dbReference>
<dbReference type="PANTHER" id="PTHR45436">
    <property type="entry name" value="SENSOR HISTIDINE KINASE YKOH"/>
    <property type="match status" value="1"/>
</dbReference>
<keyword evidence="4" id="KW-0597">Phosphoprotein</keyword>
<dbReference type="PROSITE" id="PS50109">
    <property type="entry name" value="HIS_KIN"/>
    <property type="match status" value="1"/>
</dbReference>
<comment type="subcellular location">
    <subcellularLocation>
        <location evidence="2">Membrane</location>
    </subcellularLocation>
</comment>
<dbReference type="SMART" id="SM00388">
    <property type="entry name" value="HisKA"/>
    <property type="match status" value="1"/>
</dbReference>
<feature type="transmembrane region" description="Helical" evidence="11">
    <location>
        <begin position="6"/>
        <end position="27"/>
    </location>
</feature>
<dbReference type="SMART" id="SM00304">
    <property type="entry name" value="HAMP"/>
    <property type="match status" value="1"/>
</dbReference>
<dbReference type="PRINTS" id="PR00344">
    <property type="entry name" value="BCTRLSENSOR"/>
</dbReference>
<evidence type="ECO:0000256" key="4">
    <source>
        <dbReference type="ARBA" id="ARBA00022553"/>
    </source>
</evidence>
<evidence type="ECO:0000313" key="14">
    <source>
        <dbReference type="EMBL" id="GAN82017.1"/>
    </source>
</evidence>
<dbReference type="InterPro" id="IPR004358">
    <property type="entry name" value="Sig_transdc_His_kin-like_C"/>
</dbReference>
<dbReference type="InterPro" id="IPR036890">
    <property type="entry name" value="HATPase_C_sf"/>
</dbReference>
<dbReference type="InterPro" id="IPR050428">
    <property type="entry name" value="TCS_sensor_his_kinase"/>
</dbReference>
<evidence type="ECO:0000256" key="6">
    <source>
        <dbReference type="ARBA" id="ARBA00022692"/>
    </source>
</evidence>
<dbReference type="Pfam" id="PF00672">
    <property type="entry name" value="HAMP"/>
    <property type="match status" value="1"/>
</dbReference>
<dbReference type="EMBL" id="BANC01000142">
    <property type="protein sequence ID" value="GAN82017.1"/>
    <property type="molecule type" value="Genomic_DNA"/>
</dbReference>
<dbReference type="InterPro" id="IPR036097">
    <property type="entry name" value="HisK_dim/P_sf"/>
</dbReference>
<evidence type="ECO:0000256" key="7">
    <source>
        <dbReference type="ARBA" id="ARBA00022777"/>
    </source>
</evidence>
<keyword evidence="10 11" id="KW-0472">Membrane</keyword>
<dbReference type="OrthoDB" id="9815202at2"/>
<dbReference type="InterPro" id="IPR003660">
    <property type="entry name" value="HAMP_dom"/>
</dbReference>
<dbReference type="SUPFAM" id="SSF55874">
    <property type="entry name" value="ATPase domain of HSP90 chaperone/DNA topoisomerase II/histidine kinase"/>
    <property type="match status" value="1"/>
</dbReference>
<dbReference type="Gene3D" id="3.30.565.10">
    <property type="entry name" value="Histidine kinase-like ATPase, C-terminal domain"/>
    <property type="match status" value="1"/>
</dbReference>
<dbReference type="CDD" id="cd00082">
    <property type="entry name" value="HisKA"/>
    <property type="match status" value="1"/>
</dbReference>
<feature type="transmembrane region" description="Helical" evidence="11">
    <location>
        <begin position="145"/>
        <end position="168"/>
    </location>
</feature>
<evidence type="ECO:0000259" key="12">
    <source>
        <dbReference type="PROSITE" id="PS50109"/>
    </source>
</evidence>
<dbReference type="InterPro" id="IPR003661">
    <property type="entry name" value="HisK_dim/P_dom"/>
</dbReference>
<dbReference type="EC" id="2.7.13.3" evidence="3"/>
<evidence type="ECO:0000256" key="10">
    <source>
        <dbReference type="ARBA" id="ARBA00023136"/>
    </source>
</evidence>
<dbReference type="Proteomes" id="UP000032668">
    <property type="component" value="Unassembled WGS sequence"/>
</dbReference>
<dbReference type="GO" id="GO:0005886">
    <property type="term" value="C:plasma membrane"/>
    <property type="evidence" value="ECO:0007669"/>
    <property type="project" value="TreeGrafter"/>
</dbReference>
<evidence type="ECO:0000256" key="11">
    <source>
        <dbReference type="SAM" id="Phobius"/>
    </source>
</evidence>
<dbReference type="InterPro" id="IPR003594">
    <property type="entry name" value="HATPase_dom"/>
</dbReference>
<evidence type="ECO:0000256" key="2">
    <source>
        <dbReference type="ARBA" id="ARBA00004370"/>
    </source>
</evidence>
<keyword evidence="15" id="KW-1185">Reference proteome</keyword>
<gene>
    <name evidence="14" type="ORF">Aam_145_001</name>
</gene>
<accession>A0A0D6PK02</accession>
<dbReference type="SUPFAM" id="SSF47384">
    <property type="entry name" value="Homodimeric domain of signal transducing histidine kinase"/>
    <property type="match status" value="1"/>
</dbReference>
<dbReference type="Pfam" id="PF02518">
    <property type="entry name" value="HATPase_c"/>
    <property type="match status" value="1"/>
</dbReference>
<dbReference type="PROSITE" id="PS50885">
    <property type="entry name" value="HAMP"/>
    <property type="match status" value="1"/>
</dbReference>
<dbReference type="SUPFAM" id="SSF158472">
    <property type="entry name" value="HAMP domain-like"/>
    <property type="match status" value="1"/>
</dbReference>
<comment type="caution">
    <text evidence="14">The sequence shown here is derived from an EMBL/GenBank/DDBJ whole genome shotgun (WGS) entry which is preliminary data.</text>
</comment>